<dbReference type="Pfam" id="PF14392">
    <property type="entry name" value="zf-CCHC_4"/>
    <property type="match status" value="1"/>
</dbReference>
<keyword evidence="5" id="KW-1185">Reference proteome</keyword>
<dbReference type="PANTHER" id="PTHR33710:SF71">
    <property type="entry name" value="ENDONUCLEASE_EXONUCLEASE_PHOSPHATASE DOMAIN-CONTAINING PROTEIN"/>
    <property type="match status" value="1"/>
</dbReference>
<reference evidence="4" key="1">
    <citation type="submission" date="2018-11" db="EMBL/GenBank/DDBJ databases">
        <authorList>
            <person name="Grassa J C."/>
        </authorList>
    </citation>
    <scope>NUCLEOTIDE SEQUENCE [LARGE SCALE GENOMIC DNA]</scope>
</reference>
<dbReference type="InterPro" id="IPR025836">
    <property type="entry name" value="Zn_knuckle_CX2CX4HX4C"/>
</dbReference>
<dbReference type="AlphaFoldDB" id="A0A803NGK6"/>
<keyword evidence="1" id="KW-0862">Zinc</keyword>
<reference evidence="4" key="2">
    <citation type="submission" date="2021-03" db="UniProtKB">
        <authorList>
            <consortium name="EnsemblPlants"/>
        </authorList>
    </citation>
    <scope>IDENTIFICATION</scope>
</reference>
<sequence>MLSSEGPNQKMCSASIDQMEELLSRTSKLKTFFAKEHTVSTMKFGGNSSGPKNQENHCYDHLLGSFLQDELFIGKDTAEKSMGIKCGIPDFGTDEGYTRGLGNGEILEVQEADVNKIAINRFFKFKIQNSIQSKIFLGYLFPHEGRRIWLQFQYDRLPYMCFNCRRIGHEMRQCTDPRATGIQEDGVERPNYGSWLKIDSTGRTAIKNNTETNQSHPEGIQGNSNSYPPQMAEKRIAEERDSLLIIKSQGDLPMEQGNRGLRKRLGEDDHTETYMNHMGGRTCKARTMEAEFGNTGLENNLFEVPISYDGGSNNKQKGTREKRRKFVTRKGNRQTKTHDSGEDGKNQNNGKMGLGNPWTVTTLATHVKDYNPGLVFLSETRSKSSYMESIRIRLGYEGCFCVDAKGKSGGLALLWKTPFTVQLNSFNAYHIDAWINTDEDLTWRFTGFYRDPDHSQRKHSWQLLRRLAENNNGPWLCGGDFNEIRAIHEKLGGGGKPGYLMKNFNNAIDRCALREIEYEGNKFTWCNGRATNMVFERLDRVMVNNSWWQIYAIAKVKHLSRWCSDHSPLLVTFNTMPCDAKTQQRWGHRFHYEKAWADKEECYQIVKDTWKEATHIGSPADLNDRINICGTLLDQWNTIQRKTNQAKIKELKKEVEKWSRDHTSHEFAKLKERERDLNGHLEKEELFWKQRSRAIWLSHGDRNTKYFHQKATSRRKKNRIKGLFDKNLQWMNTKENIERTICDHFQELFSALNHEENTIANIQSFVPLRLSRHQNEILFAEFTANDIQVALSQINALKAPKIDGMSRIFYENHWEIIGEDVTRVCLEILNYHGDCRQINKTLLCLIP</sequence>
<evidence type="ECO:0000259" key="3">
    <source>
        <dbReference type="PROSITE" id="PS50158"/>
    </source>
</evidence>
<feature type="compositionally biased region" description="Basic and acidic residues" evidence="2">
    <location>
        <begin position="336"/>
        <end position="345"/>
    </location>
</feature>
<dbReference type="OMA" id="NDRINIC"/>
<dbReference type="InterPro" id="IPR005135">
    <property type="entry name" value="Endo/exonuclease/phosphatase"/>
</dbReference>
<dbReference type="EMBL" id="UZAU01000026">
    <property type="status" value="NOT_ANNOTATED_CDS"/>
    <property type="molecule type" value="Genomic_DNA"/>
</dbReference>
<dbReference type="GO" id="GO:0003676">
    <property type="term" value="F:nucleic acid binding"/>
    <property type="evidence" value="ECO:0007669"/>
    <property type="project" value="InterPro"/>
</dbReference>
<dbReference type="GO" id="GO:0003824">
    <property type="term" value="F:catalytic activity"/>
    <property type="evidence" value="ECO:0007669"/>
    <property type="project" value="InterPro"/>
</dbReference>
<proteinExistence type="predicted"/>
<feature type="region of interest" description="Disordered" evidence="2">
    <location>
        <begin position="207"/>
        <end position="228"/>
    </location>
</feature>
<protein>
    <recommendedName>
        <fullName evidence="3">CCHC-type domain-containing protein</fullName>
    </recommendedName>
</protein>
<dbReference type="SUPFAM" id="SSF56219">
    <property type="entry name" value="DNase I-like"/>
    <property type="match status" value="1"/>
</dbReference>
<evidence type="ECO:0000313" key="4">
    <source>
        <dbReference type="EnsemblPlants" id="cds.evm.model.01.1331"/>
    </source>
</evidence>
<keyword evidence="1" id="KW-0479">Metal-binding</keyword>
<feature type="domain" description="CCHC-type" evidence="3">
    <location>
        <begin position="161"/>
        <end position="176"/>
    </location>
</feature>
<feature type="compositionally biased region" description="Basic residues" evidence="2">
    <location>
        <begin position="320"/>
        <end position="335"/>
    </location>
</feature>
<evidence type="ECO:0000313" key="5">
    <source>
        <dbReference type="Proteomes" id="UP000596661"/>
    </source>
</evidence>
<dbReference type="InterPro" id="IPR001878">
    <property type="entry name" value="Znf_CCHC"/>
</dbReference>
<evidence type="ECO:0000256" key="1">
    <source>
        <dbReference type="PROSITE-ProRule" id="PRU00047"/>
    </source>
</evidence>
<organism evidence="4 5">
    <name type="scientific">Cannabis sativa</name>
    <name type="common">Hemp</name>
    <name type="synonym">Marijuana</name>
    <dbReference type="NCBI Taxonomy" id="3483"/>
    <lineage>
        <taxon>Eukaryota</taxon>
        <taxon>Viridiplantae</taxon>
        <taxon>Streptophyta</taxon>
        <taxon>Embryophyta</taxon>
        <taxon>Tracheophyta</taxon>
        <taxon>Spermatophyta</taxon>
        <taxon>Magnoliopsida</taxon>
        <taxon>eudicotyledons</taxon>
        <taxon>Gunneridae</taxon>
        <taxon>Pentapetalae</taxon>
        <taxon>rosids</taxon>
        <taxon>fabids</taxon>
        <taxon>Rosales</taxon>
        <taxon>Cannabaceae</taxon>
        <taxon>Cannabis</taxon>
    </lineage>
</organism>
<dbReference type="GO" id="GO:0008270">
    <property type="term" value="F:zinc ion binding"/>
    <property type="evidence" value="ECO:0007669"/>
    <property type="project" value="UniProtKB-KW"/>
</dbReference>
<dbReference type="PANTHER" id="PTHR33710">
    <property type="entry name" value="BNAC02G09200D PROTEIN"/>
    <property type="match status" value="1"/>
</dbReference>
<dbReference type="Proteomes" id="UP000596661">
    <property type="component" value="Chromosome 1"/>
</dbReference>
<dbReference type="EnsemblPlants" id="evm.model.01.1331">
    <property type="protein sequence ID" value="cds.evm.model.01.1331"/>
    <property type="gene ID" value="evm.TU.01.1331"/>
</dbReference>
<dbReference type="Pfam" id="PF03372">
    <property type="entry name" value="Exo_endo_phos"/>
    <property type="match status" value="1"/>
</dbReference>
<dbReference type="Gramene" id="evm.model.01.1331">
    <property type="protein sequence ID" value="cds.evm.model.01.1331"/>
    <property type="gene ID" value="evm.TU.01.1331"/>
</dbReference>
<dbReference type="Gene3D" id="3.60.10.10">
    <property type="entry name" value="Endonuclease/exonuclease/phosphatase"/>
    <property type="match status" value="1"/>
</dbReference>
<dbReference type="InterPro" id="IPR036691">
    <property type="entry name" value="Endo/exonu/phosph_ase_sf"/>
</dbReference>
<keyword evidence="1" id="KW-0863">Zinc-finger</keyword>
<evidence type="ECO:0000256" key="2">
    <source>
        <dbReference type="SAM" id="MobiDB-lite"/>
    </source>
</evidence>
<name>A0A803NGK6_CANSA</name>
<accession>A0A803NGK6</accession>
<dbReference type="PROSITE" id="PS50158">
    <property type="entry name" value="ZF_CCHC"/>
    <property type="match status" value="1"/>
</dbReference>
<feature type="region of interest" description="Disordered" evidence="2">
    <location>
        <begin position="306"/>
        <end position="356"/>
    </location>
</feature>